<name>A0A7Z9D6V6_9MICC</name>
<organism evidence="2 3">
    <name type="scientific">Rothia aeria</name>
    <dbReference type="NCBI Taxonomy" id="172042"/>
    <lineage>
        <taxon>Bacteria</taxon>
        <taxon>Bacillati</taxon>
        <taxon>Actinomycetota</taxon>
        <taxon>Actinomycetes</taxon>
        <taxon>Micrococcales</taxon>
        <taxon>Micrococcaceae</taxon>
        <taxon>Rothia</taxon>
    </lineage>
</organism>
<accession>A0A7Z9D6V6</accession>
<evidence type="ECO:0000313" key="3">
    <source>
        <dbReference type="Proteomes" id="UP000282386"/>
    </source>
</evidence>
<feature type="chain" id="PRO_5031484047" evidence="1">
    <location>
        <begin position="32"/>
        <end position="435"/>
    </location>
</feature>
<dbReference type="EMBL" id="LR134479">
    <property type="protein sequence ID" value="VEI22953.1"/>
    <property type="molecule type" value="Genomic_DNA"/>
</dbReference>
<gene>
    <name evidence="2" type="ORF">NCTC10207_01048</name>
</gene>
<protein>
    <submittedName>
        <fullName evidence="2">Uncharacterized protein</fullName>
    </submittedName>
</protein>
<evidence type="ECO:0000313" key="2">
    <source>
        <dbReference type="EMBL" id="VEI22953.1"/>
    </source>
</evidence>
<sequence length="435" mass="43327">MKGNISRRGLVKGTAWAVPVVLASTAVPALAASHCQPGIVVPIPTNTSTDGSSLTHTFTATDKTQSLTFTITGGAGGSYQGDSYQGFGGAGAYITGTIDLTEGDTVTFITAGGGGPYSGSAEAPGRGWADGGSHEAAYIGTNSYTNAFQEGPGRITELYGPTGGGASAVLLNGTPIAIAGGGGGGGARQISRTTWSKIYGERPSGFKGLRFNHGNIANGGTGGPSYTGGEGYDETYEYFPGPSLHMNGGKGGYNGWAGAGGEAGNLLNPTSNSSLSFKNNSTYYTYRQSLAGNAGDHGYLTTPPGGTGGKGVVGIGMVVTIGSTHADRNQCSVLHGSTGGGGYGGGGSGSVTTAAGYATDQRWAGEYTYVNGEYQAGDYWSPVGSAAFSGAGGAGGSYLDNQRVYSGYIATGTSPGVAGSRVNGTSFATVCEIQD</sequence>
<dbReference type="RefSeq" id="WP_037234297.1">
    <property type="nucleotide sequence ID" value="NZ_CAJPQC010000001.1"/>
</dbReference>
<keyword evidence="1" id="KW-0732">Signal</keyword>
<feature type="signal peptide" evidence="1">
    <location>
        <begin position="1"/>
        <end position="31"/>
    </location>
</feature>
<dbReference type="InterPro" id="IPR006311">
    <property type="entry name" value="TAT_signal"/>
</dbReference>
<evidence type="ECO:0000256" key="1">
    <source>
        <dbReference type="SAM" id="SignalP"/>
    </source>
</evidence>
<proteinExistence type="predicted"/>
<reference evidence="2 3" key="1">
    <citation type="submission" date="2018-12" db="EMBL/GenBank/DDBJ databases">
        <authorList>
            <consortium name="Pathogen Informatics"/>
        </authorList>
    </citation>
    <scope>NUCLEOTIDE SEQUENCE [LARGE SCALE GENOMIC DNA]</scope>
    <source>
        <strain evidence="2 3">NCTC10207</strain>
    </source>
</reference>
<dbReference type="GeneID" id="32321720"/>
<dbReference type="AlphaFoldDB" id="A0A7Z9D6V6"/>
<dbReference type="Proteomes" id="UP000282386">
    <property type="component" value="Chromosome"/>
</dbReference>
<dbReference type="PROSITE" id="PS51318">
    <property type="entry name" value="TAT"/>
    <property type="match status" value="1"/>
</dbReference>